<sequence>MQIFFRTVPIHLWFLTIWSVSKIIQYIFNQQQTVWEMIWQRSIDYYEQDKYKLFEYGILVTSTATSVIVLSIYSFFDFTQKPAFIRKYKINPNTNEPPDSTKFIKVISYSVINVILAVIPTTLLAYYGLKWRGIPSLYPLPNILTVLITCFINDHIFDVSAYTTHRIMHHRLLYKHIHKIHHEYKSTIAVAAFHSHPVEHLLVNLLPLVPGIVIMKCHIATAWIYLIGHMLSSFITHSGYHLPFLNSPEYHDFHHMKFECNYSVLGLMDWIFGTDKLFNNTIYHKRDKILFSLKSAHELYPKEDGKVVKTQ</sequence>
<dbReference type="GO" id="GO:0008610">
    <property type="term" value="P:lipid biosynthetic process"/>
    <property type="evidence" value="ECO:0007669"/>
    <property type="project" value="InterPro"/>
</dbReference>
<gene>
    <name evidence="7" type="ORF">CHIRRI_LOCUS12226</name>
</gene>
<keyword evidence="8" id="KW-1185">Reference proteome</keyword>
<dbReference type="AlphaFoldDB" id="A0A9N9WWY6"/>
<reference evidence="7" key="2">
    <citation type="submission" date="2022-10" db="EMBL/GenBank/DDBJ databases">
        <authorList>
            <consortium name="ENA_rothamsted_submissions"/>
            <consortium name="culmorum"/>
            <person name="King R."/>
        </authorList>
    </citation>
    <scope>NUCLEOTIDE SEQUENCE</scope>
</reference>
<reference evidence="7" key="1">
    <citation type="submission" date="2022-01" db="EMBL/GenBank/DDBJ databases">
        <authorList>
            <person name="King R."/>
        </authorList>
    </citation>
    <scope>NUCLEOTIDE SEQUENCE</scope>
</reference>
<dbReference type="GO" id="GO:0016020">
    <property type="term" value="C:membrane"/>
    <property type="evidence" value="ECO:0007669"/>
    <property type="project" value="UniProtKB-SubCell"/>
</dbReference>
<evidence type="ECO:0000313" key="8">
    <source>
        <dbReference type="Proteomes" id="UP001153620"/>
    </source>
</evidence>
<feature type="transmembrane region" description="Helical" evidence="5">
    <location>
        <begin position="106"/>
        <end position="129"/>
    </location>
</feature>
<proteinExistence type="predicted"/>
<name>A0A9N9WWY6_9DIPT</name>
<dbReference type="Pfam" id="PF04116">
    <property type="entry name" value="FA_hydroxylase"/>
    <property type="match status" value="1"/>
</dbReference>
<organism evidence="7 8">
    <name type="scientific">Chironomus riparius</name>
    <dbReference type="NCBI Taxonomy" id="315576"/>
    <lineage>
        <taxon>Eukaryota</taxon>
        <taxon>Metazoa</taxon>
        <taxon>Ecdysozoa</taxon>
        <taxon>Arthropoda</taxon>
        <taxon>Hexapoda</taxon>
        <taxon>Insecta</taxon>
        <taxon>Pterygota</taxon>
        <taxon>Neoptera</taxon>
        <taxon>Endopterygota</taxon>
        <taxon>Diptera</taxon>
        <taxon>Nematocera</taxon>
        <taxon>Chironomoidea</taxon>
        <taxon>Chironomidae</taxon>
        <taxon>Chironominae</taxon>
        <taxon>Chironomus</taxon>
    </lineage>
</organism>
<evidence type="ECO:0000256" key="1">
    <source>
        <dbReference type="ARBA" id="ARBA00004370"/>
    </source>
</evidence>
<evidence type="ECO:0000259" key="6">
    <source>
        <dbReference type="Pfam" id="PF04116"/>
    </source>
</evidence>
<evidence type="ECO:0000313" key="7">
    <source>
        <dbReference type="EMBL" id="CAG9809400.1"/>
    </source>
</evidence>
<evidence type="ECO:0000256" key="5">
    <source>
        <dbReference type="SAM" id="Phobius"/>
    </source>
</evidence>
<dbReference type="InterPro" id="IPR050307">
    <property type="entry name" value="Sterol_Desaturase_Related"/>
</dbReference>
<evidence type="ECO:0000256" key="4">
    <source>
        <dbReference type="ARBA" id="ARBA00023136"/>
    </source>
</evidence>
<keyword evidence="2 5" id="KW-0812">Transmembrane</keyword>
<feature type="domain" description="Fatty acid hydroxylase" evidence="6">
    <location>
        <begin position="156"/>
        <end position="274"/>
    </location>
</feature>
<dbReference type="Proteomes" id="UP001153620">
    <property type="component" value="Chromosome 3"/>
</dbReference>
<dbReference type="InterPro" id="IPR006694">
    <property type="entry name" value="Fatty_acid_hydroxylase"/>
</dbReference>
<accession>A0A9N9WWY6</accession>
<feature type="transmembrane region" description="Helical" evidence="5">
    <location>
        <begin position="205"/>
        <end position="227"/>
    </location>
</feature>
<evidence type="ECO:0000256" key="3">
    <source>
        <dbReference type="ARBA" id="ARBA00022989"/>
    </source>
</evidence>
<dbReference type="OrthoDB" id="408954at2759"/>
<evidence type="ECO:0000256" key="2">
    <source>
        <dbReference type="ARBA" id="ARBA00022692"/>
    </source>
</evidence>
<feature type="transmembrane region" description="Helical" evidence="5">
    <location>
        <begin position="12"/>
        <end position="28"/>
    </location>
</feature>
<keyword evidence="4 5" id="KW-0472">Membrane</keyword>
<protein>
    <recommendedName>
        <fullName evidence="6">Fatty acid hydroxylase domain-containing protein</fullName>
    </recommendedName>
</protein>
<keyword evidence="3 5" id="KW-1133">Transmembrane helix</keyword>
<feature type="transmembrane region" description="Helical" evidence="5">
    <location>
        <begin position="56"/>
        <end position="76"/>
    </location>
</feature>
<dbReference type="GO" id="GO:0005506">
    <property type="term" value="F:iron ion binding"/>
    <property type="evidence" value="ECO:0007669"/>
    <property type="project" value="InterPro"/>
</dbReference>
<dbReference type="EMBL" id="OU895879">
    <property type="protein sequence ID" value="CAG9809400.1"/>
    <property type="molecule type" value="Genomic_DNA"/>
</dbReference>
<dbReference type="GO" id="GO:0016491">
    <property type="term" value="F:oxidoreductase activity"/>
    <property type="evidence" value="ECO:0007669"/>
    <property type="project" value="InterPro"/>
</dbReference>
<comment type="subcellular location">
    <subcellularLocation>
        <location evidence="1">Membrane</location>
    </subcellularLocation>
</comment>
<dbReference type="PANTHER" id="PTHR11863">
    <property type="entry name" value="STEROL DESATURASE"/>
    <property type="match status" value="1"/>
</dbReference>